<evidence type="ECO:0000256" key="1">
    <source>
        <dbReference type="SAM" id="MobiDB-lite"/>
    </source>
</evidence>
<dbReference type="PROSITE" id="PS51257">
    <property type="entry name" value="PROKAR_LIPOPROTEIN"/>
    <property type="match status" value="1"/>
</dbReference>
<dbReference type="Pfam" id="PF07676">
    <property type="entry name" value="PD40"/>
    <property type="match status" value="1"/>
</dbReference>
<protein>
    <submittedName>
        <fullName evidence="2">Uncharacterized protein</fullName>
    </submittedName>
</protein>
<dbReference type="Proteomes" id="UP001370348">
    <property type="component" value="Chromosome"/>
</dbReference>
<organism evidence="2 3">
    <name type="scientific">Pendulispora albinea</name>
    <dbReference type="NCBI Taxonomy" id="2741071"/>
    <lineage>
        <taxon>Bacteria</taxon>
        <taxon>Pseudomonadati</taxon>
        <taxon>Myxococcota</taxon>
        <taxon>Myxococcia</taxon>
        <taxon>Myxococcales</taxon>
        <taxon>Sorangiineae</taxon>
        <taxon>Pendulisporaceae</taxon>
        <taxon>Pendulispora</taxon>
    </lineage>
</organism>
<gene>
    <name evidence="2" type="ORF">LZC94_41085</name>
</gene>
<dbReference type="EMBL" id="CP089984">
    <property type="protein sequence ID" value="WXB14212.1"/>
    <property type="molecule type" value="Genomic_DNA"/>
</dbReference>
<evidence type="ECO:0000313" key="2">
    <source>
        <dbReference type="EMBL" id="WXB14212.1"/>
    </source>
</evidence>
<dbReference type="InterPro" id="IPR011042">
    <property type="entry name" value="6-blade_b-propeller_TolB-like"/>
</dbReference>
<dbReference type="SUPFAM" id="SSF50969">
    <property type="entry name" value="YVTN repeat-like/Quinoprotein amine dehydrogenase"/>
    <property type="match status" value="1"/>
</dbReference>
<dbReference type="InterPro" id="IPR011044">
    <property type="entry name" value="Quino_amine_DH_bsu"/>
</dbReference>
<reference evidence="2 3" key="1">
    <citation type="submission" date="2021-12" db="EMBL/GenBank/DDBJ databases">
        <title>Discovery of the Pendulisporaceae a myxobacterial family with distinct sporulation behavior and unique specialized metabolism.</title>
        <authorList>
            <person name="Garcia R."/>
            <person name="Popoff A."/>
            <person name="Bader C.D."/>
            <person name="Loehr J."/>
            <person name="Walesch S."/>
            <person name="Walt C."/>
            <person name="Boldt J."/>
            <person name="Bunk B."/>
            <person name="Haeckl F.J.F.P.J."/>
            <person name="Gunesch A.P."/>
            <person name="Birkelbach J."/>
            <person name="Nuebel U."/>
            <person name="Pietschmann T."/>
            <person name="Bach T."/>
            <person name="Mueller R."/>
        </authorList>
    </citation>
    <scope>NUCLEOTIDE SEQUENCE [LARGE SCALE GENOMIC DNA]</scope>
    <source>
        <strain evidence="2 3">MSr11954</strain>
    </source>
</reference>
<evidence type="ECO:0000313" key="3">
    <source>
        <dbReference type="Proteomes" id="UP001370348"/>
    </source>
</evidence>
<sequence length="338" mass="35846">MGCRGSAWRGSGRICTRIVTASTVLVASGCSVLFGLDDHTANPGGEGGVDSSTTLPDGGKPLDDSGGGSHDAGVDAPVPSCARGLTSILRINPTAGEDYYSARGKKNSVLEAYVTVERGPLHIYEGNRTNTAQSFVINSANIGSFQGTGWQQHGIATADDTKMLYVQTPTDGGASQIWGALRVDSGFQNFYTYSETNGSPSINNTEVYANATASLLYFASSRTGQFRLYQATSTGTATYSAAAPIPGFDAFPGELRAPVVSEDGKTIFFARRDGDGLRLYSAVRDRADAAFTDPRPVCNVAASGEQQYPTWLASDHSLLFFVKIVNDKYDLWQAKPAL</sequence>
<dbReference type="InterPro" id="IPR011659">
    <property type="entry name" value="WD40"/>
</dbReference>
<proteinExistence type="predicted"/>
<accession>A0ABZ2LTH8</accession>
<dbReference type="Gene3D" id="2.120.10.30">
    <property type="entry name" value="TolB, C-terminal domain"/>
    <property type="match status" value="1"/>
</dbReference>
<dbReference type="RefSeq" id="WP_394823830.1">
    <property type="nucleotide sequence ID" value="NZ_CP089984.1"/>
</dbReference>
<feature type="region of interest" description="Disordered" evidence="1">
    <location>
        <begin position="43"/>
        <end position="76"/>
    </location>
</feature>
<name>A0ABZ2LTH8_9BACT</name>
<keyword evidence="3" id="KW-1185">Reference proteome</keyword>